<protein>
    <recommendedName>
        <fullName evidence="5">Carboxypeptidase Q</fullName>
    </recommendedName>
    <alternativeName>
        <fullName evidence="20">Plasma glutamate carboxypeptidase</fullName>
    </alternativeName>
</protein>
<dbReference type="InterPro" id="IPR007484">
    <property type="entry name" value="Peptidase_M28"/>
</dbReference>
<evidence type="ECO:0000256" key="7">
    <source>
        <dbReference type="ARBA" id="ARBA00022645"/>
    </source>
</evidence>
<keyword evidence="13" id="KW-0862">Zinc</keyword>
<keyword evidence="8" id="KW-0645">Protease</keyword>
<evidence type="ECO:0000256" key="11">
    <source>
        <dbReference type="ARBA" id="ARBA00022801"/>
    </source>
</evidence>
<keyword evidence="23" id="KW-1185">Reference proteome</keyword>
<keyword evidence="11" id="KW-0378">Hydrolase</keyword>
<evidence type="ECO:0000256" key="12">
    <source>
        <dbReference type="ARBA" id="ARBA00022824"/>
    </source>
</evidence>
<dbReference type="EMBL" id="JBHSWU010000938">
    <property type="protein sequence ID" value="MFC6726181.1"/>
    <property type="molecule type" value="Genomic_DNA"/>
</dbReference>
<evidence type="ECO:0000256" key="13">
    <source>
        <dbReference type="ARBA" id="ARBA00022833"/>
    </source>
</evidence>
<keyword evidence="14" id="KW-0333">Golgi apparatus</keyword>
<accession>A0ABD5S3S3</accession>
<evidence type="ECO:0000256" key="16">
    <source>
        <dbReference type="ARBA" id="ARBA00023145"/>
    </source>
</evidence>
<evidence type="ECO:0000256" key="10">
    <source>
        <dbReference type="ARBA" id="ARBA00022729"/>
    </source>
</evidence>
<evidence type="ECO:0000256" key="1">
    <source>
        <dbReference type="ARBA" id="ARBA00004240"/>
    </source>
</evidence>
<evidence type="ECO:0000256" key="18">
    <source>
        <dbReference type="ARBA" id="ARBA00023228"/>
    </source>
</evidence>
<evidence type="ECO:0000256" key="2">
    <source>
        <dbReference type="ARBA" id="ARBA00004371"/>
    </source>
</evidence>
<feature type="non-terminal residue" evidence="22">
    <location>
        <position position="1"/>
    </location>
</feature>
<dbReference type="GO" id="GO:0006508">
    <property type="term" value="P:proteolysis"/>
    <property type="evidence" value="ECO:0007669"/>
    <property type="project" value="UniProtKB-KW"/>
</dbReference>
<dbReference type="GO" id="GO:0005576">
    <property type="term" value="C:extracellular region"/>
    <property type="evidence" value="ECO:0007669"/>
    <property type="project" value="UniProtKB-SubCell"/>
</dbReference>
<dbReference type="Gene3D" id="3.40.630.10">
    <property type="entry name" value="Zn peptidases"/>
    <property type="match status" value="1"/>
</dbReference>
<dbReference type="AlphaFoldDB" id="A0ABD5S3S3"/>
<dbReference type="GO" id="GO:0005764">
    <property type="term" value="C:lysosome"/>
    <property type="evidence" value="ECO:0007669"/>
    <property type="project" value="UniProtKB-SubCell"/>
</dbReference>
<evidence type="ECO:0000256" key="19">
    <source>
        <dbReference type="ARBA" id="ARBA00025833"/>
    </source>
</evidence>
<organism evidence="22 23">
    <name type="scientific">Halobium palmae</name>
    <dbReference type="NCBI Taxonomy" id="1776492"/>
    <lineage>
        <taxon>Archaea</taxon>
        <taxon>Methanobacteriati</taxon>
        <taxon>Methanobacteriota</taxon>
        <taxon>Stenosarchaea group</taxon>
        <taxon>Halobacteria</taxon>
        <taxon>Halobacteriales</taxon>
        <taxon>Haloferacaceae</taxon>
        <taxon>Halobium</taxon>
    </lineage>
</organism>
<keyword evidence="7" id="KW-0121">Carboxypeptidase</keyword>
<dbReference type="GO" id="GO:0046872">
    <property type="term" value="F:metal ion binding"/>
    <property type="evidence" value="ECO:0007669"/>
    <property type="project" value="UniProtKB-KW"/>
</dbReference>
<keyword evidence="16" id="KW-0865">Zymogen</keyword>
<dbReference type="GO" id="GO:0008237">
    <property type="term" value="F:metallopeptidase activity"/>
    <property type="evidence" value="ECO:0007669"/>
    <property type="project" value="UniProtKB-KW"/>
</dbReference>
<keyword evidence="9" id="KW-0479">Metal-binding</keyword>
<evidence type="ECO:0000256" key="6">
    <source>
        <dbReference type="ARBA" id="ARBA00022525"/>
    </source>
</evidence>
<evidence type="ECO:0000256" key="8">
    <source>
        <dbReference type="ARBA" id="ARBA00022670"/>
    </source>
</evidence>
<evidence type="ECO:0000256" key="20">
    <source>
        <dbReference type="ARBA" id="ARBA00033328"/>
    </source>
</evidence>
<reference evidence="22 23" key="1">
    <citation type="journal article" date="2019" name="Int. J. Syst. Evol. Microbiol.">
        <title>The Global Catalogue of Microorganisms (GCM) 10K type strain sequencing project: providing services to taxonomists for standard genome sequencing and annotation.</title>
        <authorList>
            <consortium name="The Broad Institute Genomics Platform"/>
            <consortium name="The Broad Institute Genome Sequencing Center for Infectious Disease"/>
            <person name="Wu L."/>
            <person name="Ma J."/>
        </authorList>
    </citation>
    <scope>NUCLEOTIDE SEQUENCE [LARGE SCALE GENOMIC DNA]</scope>
    <source>
        <strain evidence="22 23">NBRC 111368</strain>
    </source>
</reference>
<sequence length="229" mass="24775">GNAHAELGPDTDEELLVTSLLDALDLAEGAMDNGAGTATVIEVARALAEREEELDTRIRFVCFGSEEVGLVGSTHESERADREAIRAVVNVDSNVHGRTLTLDAHGFDELEDAAESVGERFGHPVSVGGDLVPHSDHWPFVRWGVPGYVVAAESDSRGRGWGHTHADTLEKLERRTLREQAILLAELVVDLADEGTSVERRDPRDVAAELEAEDLAAGMKVTGDWVYDS</sequence>
<dbReference type="PANTHER" id="PTHR12053">
    <property type="entry name" value="PROTEASE FAMILY M28 PLASMA GLUTAMATE CARBOXYPEPTIDASE-RELATED"/>
    <property type="match status" value="1"/>
</dbReference>
<comment type="caution">
    <text evidence="22">The sequence shown here is derived from an EMBL/GenBank/DDBJ whole genome shotgun (WGS) entry which is preliminary data.</text>
</comment>
<evidence type="ECO:0000313" key="23">
    <source>
        <dbReference type="Proteomes" id="UP001596328"/>
    </source>
</evidence>
<evidence type="ECO:0000256" key="9">
    <source>
        <dbReference type="ARBA" id="ARBA00022723"/>
    </source>
</evidence>
<evidence type="ECO:0000256" key="14">
    <source>
        <dbReference type="ARBA" id="ARBA00023034"/>
    </source>
</evidence>
<evidence type="ECO:0000256" key="4">
    <source>
        <dbReference type="ARBA" id="ARBA00004613"/>
    </source>
</evidence>
<keyword evidence="17" id="KW-0325">Glycoprotein</keyword>
<keyword evidence="10" id="KW-0732">Signal</keyword>
<evidence type="ECO:0000256" key="3">
    <source>
        <dbReference type="ARBA" id="ARBA00004555"/>
    </source>
</evidence>
<dbReference type="Pfam" id="PF04389">
    <property type="entry name" value="Peptidase_M28"/>
    <property type="match status" value="1"/>
</dbReference>
<dbReference type="Proteomes" id="UP001596328">
    <property type="component" value="Unassembled WGS sequence"/>
</dbReference>
<keyword evidence="18" id="KW-0458">Lysosome</keyword>
<evidence type="ECO:0000256" key="17">
    <source>
        <dbReference type="ARBA" id="ARBA00023180"/>
    </source>
</evidence>
<dbReference type="PANTHER" id="PTHR12053:SF3">
    <property type="entry name" value="CARBOXYPEPTIDASE Q"/>
    <property type="match status" value="1"/>
</dbReference>
<keyword evidence="15" id="KW-0482">Metalloprotease</keyword>
<dbReference type="GO" id="GO:0004180">
    <property type="term" value="F:carboxypeptidase activity"/>
    <property type="evidence" value="ECO:0007669"/>
    <property type="project" value="UniProtKB-KW"/>
</dbReference>
<keyword evidence="12" id="KW-0256">Endoplasmic reticulum</keyword>
<dbReference type="InterPro" id="IPR039866">
    <property type="entry name" value="CPQ"/>
</dbReference>
<gene>
    <name evidence="22" type="ORF">ACFQE1_17785</name>
</gene>
<evidence type="ECO:0000259" key="21">
    <source>
        <dbReference type="Pfam" id="PF04389"/>
    </source>
</evidence>
<comment type="subunit">
    <text evidence="19">Homodimer. The monomeric form is inactive while the homodimer is active.</text>
</comment>
<comment type="subcellular location">
    <subcellularLocation>
        <location evidence="1">Endoplasmic reticulum</location>
    </subcellularLocation>
    <subcellularLocation>
        <location evidence="3">Golgi apparatus</location>
    </subcellularLocation>
    <subcellularLocation>
        <location evidence="2">Lysosome</location>
    </subcellularLocation>
    <subcellularLocation>
        <location evidence="4">Secreted</location>
    </subcellularLocation>
</comment>
<evidence type="ECO:0000313" key="22">
    <source>
        <dbReference type="EMBL" id="MFC6726181.1"/>
    </source>
</evidence>
<evidence type="ECO:0000256" key="15">
    <source>
        <dbReference type="ARBA" id="ARBA00023049"/>
    </source>
</evidence>
<name>A0ABD5S3S3_9EURY</name>
<feature type="domain" description="Peptidase M28" evidence="21">
    <location>
        <begin position="2"/>
        <end position="187"/>
    </location>
</feature>
<proteinExistence type="predicted"/>
<evidence type="ECO:0000256" key="5">
    <source>
        <dbReference type="ARBA" id="ARBA00014116"/>
    </source>
</evidence>
<keyword evidence="6" id="KW-0964">Secreted</keyword>
<dbReference type="SUPFAM" id="SSF53187">
    <property type="entry name" value="Zn-dependent exopeptidases"/>
    <property type="match status" value="1"/>
</dbReference>